<feature type="transmembrane region" description="Helical" evidence="7">
    <location>
        <begin position="56"/>
        <end position="79"/>
    </location>
</feature>
<dbReference type="Pfam" id="PF00528">
    <property type="entry name" value="BPD_transp_1"/>
    <property type="match status" value="1"/>
</dbReference>
<dbReference type="InterPro" id="IPR035906">
    <property type="entry name" value="MetI-like_sf"/>
</dbReference>
<evidence type="ECO:0000256" key="2">
    <source>
        <dbReference type="ARBA" id="ARBA00022448"/>
    </source>
</evidence>
<feature type="compositionally biased region" description="Polar residues" evidence="8">
    <location>
        <begin position="1"/>
        <end position="11"/>
    </location>
</feature>
<dbReference type="OrthoDB" id="4053402at2"/>
<evidence type="ECO:0000313" key="11">
    <source>
        <dbReference type="Proteomes" id="UP000190857"/>
    </source>
</evidence>
<sequence>MTVVTPKTNPTGDDPTGPDGESASPSTPGRPGGRRTAKKPKPHRDRYDRREALSGYLFIAPWVIGFLIFTVGAMAYSLVISFSRYNLAANTSTPVGFANYQALFSDPKVGVSLANTLFYAVMAVPLEIAFALVLALLLDKVGRGAGFFRTLYYLPKMTPTVATAAVFLLLLNGNTGAINQFLGIFGIEGPQWLIDPAWVKPSIVIMTLWGVAGTMVIFLAALKNVPRELYEVASLDGAGPIRTFFRITMPMISGAIFFNVIVLTIAAFQVFDQAYLLFWRDQSSSSPESSLFYAVYLFQQAFRQFNFGFAAAMAWLLFVIILLITLVQVKFGNRFVYYEGDDR</sequence>
<dbReference type="GO" id="GO:0055085">
    <property type="term" value="P:transmembrane transport"/>
    <property type="evidence" value="ECO:0007669"/>
    <property type="project" value="InterPro"/>
</dbReference>
<keyword evidence="5 7" id="KW-1133">Transmembrane helix</keyword>
<keyword evidence="11" id="KW-1185">Reference proteome</keyword>
<organism evidence="10 11">
    <name type="scientific">Okibacterium fritillariae</name>
    <dbReference type="NCBI Taxonomy" id="123320"/>
    <lineage>
        <taxon>Bacteria</taxon>
        <taxon>Bacillati</taxon>
        <taxon>Actinomycetota</taxon>
        <taxon>Actinomycetes</taxon>
        <taxon>Micrococcales</taxon>
        <taxon>Microbacteriaceae</taxon>
        <taxon>Okibacterium</taxon>
    </lineage>
</organism>
<feature type="compositionally biased region" description="Basic residues" evidence="8">
    <location>
        <begin position="32"/>
        <end position="44"/>
    </location>
</feature>
<feature type="region of interest" description="Disordered" evidence="8">
    <location>
        <begin position="1"/>
        <end position="46"/>
    </location>
</feature>
<accession>A0A1T5JQW8</accession>
<dbReference type="PANTHER" id="PTHR30193">
    <property type="entry name" value="ABC TRANSPORTER PERMEASE PROTEIN"/>
    <property type="match status" value="1"/>
</dbReference>
<dbReference type="PROSITE" id="PS50928">
    <property type="entry name" value="ABC_TM1"/>
    <property type="match status" value="1"/>
</dbReference>
<evidence type="ECO:0000259" key="9">
    <source>
        <dbReference type="PROSITE" id="PS50928"/>
    </source>
</evidence>
<keyword evidence="3" id="KW-1003">Cell membrane</keyword>
<name>A0A1T5JQW8_9MICO</name>
<dbReference type="Gene3D" id="1.10.3720.10">
    <property type="entry name" value="MetI-like"/>
    <property type="match status" value="1"/>
</dbReference>
<evidence type="ECO:0000256" key="4">
    <source>
        <dbReference type="ARBA" id="ARBA00022692"/>
    </source>
</evidence>
<dbReference type="InterPro" id="IPR000515">
    <property type="entry name" value="MetI-like"/>
</dbReference>
<dbReference type="CDD" id="cd06261">
    <property type="entry name" value="TM_PBP2"/>
    <property type="match status" value="1"/>
</dbReference>
<keyword evidence="6 7" id="KW-0472">Membrane</keyword>
<feature type="transmembrane region" description="Helical" evidence="7">
    <location>
        <begin position="307"/>
        <end position="327"/>
    </location>
</feature>
<evidence type="ECO:0000256" key="6">
    <source>
        <dbReference type="ARBA" id="ARBA00023136"/>
    </source>
</evidence>
<comment type="subcellular location">
    <subcellularLocation>
        <location evidence="1 7">Cell membrane</location>
        <topology evidence="1 7">Multi-pass membrane protein</topology>
    </subcellularLocation>
</comment>
<dbReference type="STRING" id="123320.SAMN06309945_1773"/>
<reference evidence="10 11" key="1">
    <citation type="submission" date="2017-02" db="EMBL/GenBank/DDBJ databases">
        <authorList>
            <person name="Peterson S.W."/>
        </authorList>
    </citation>
    <scope>NUCLEOTIDE SEQUENCE [LARGE SCALE GENOMIC DNA]</scope>
    <source>
        <strain evidence="10 11">VKM Ac-2059</strain>
    </source>
</reference>
<evidence type="ECO:0000313" key="10">
    <source>
        <dbReference type="EMBL" id="SKC53709.1"/>
    </source>
</evidence>
<evidence type="ECO:0000256" key="5">
    <source>
        <dbReference type="ARBA" id="ARBA00022989"/>
    </source>
</evidence>
<gene>
    <name evidence="10" type="ORF">SAMN06309945_1773</name>
</gene>
<evidence type="ECO:0000256" key="3">
    <source>
        <dbReference type="ARBA" id="ARBA00022475"/>
    </source>
</evidence>
<dbReference type="InterPro" id="IPR051393">
    <property type="entry name" value="ABC_transporter_permease"/>
</dbReference>
<evidence type="ECO:0000256" key="8">
    <source>
        <dbReference type="SAM" id="MobiDB-lite"/>
    </source>
</evidence>
<feature type="transmembrane region" description="Helical" evidence="7">
    <location>
        <begin position="243"/>
        <end position="271"/>
    </location>
</feature>
<dbReference type="AlphaFoldDB" id="A0A1T5JQW8"/>
<evidence type="ECO:0000256" key="1">
    <source>
        <dbReference type="ARBA" id="ARBA00004651"/>
    </source>
</evidence>
<keyword evidence="2 7" id="KW-0813">Transport</keyword>
<keyword evidence="4 7" id="KW-0812">Transmembrane</keyword>
<comment type="similarity">
    <text evidence="7">Belongs to the binding-protein-dependent transport system permease family.</text>
</comment>
<feature type="transmembrane region" description="Helical" evidence="7">
    <location>
        <begin position="203"/>
        <end position="222"/>
    </location>
</feature>
<dbReference type="SUPFAM" id="SSF161098">
    <property type="entry name" value="MetI-like"/>
    <property type="match status" value="1"/>
</dbReference>
<feature type="transmembrane region" description="Helical" evidence="7">
    <location>
        <begin position="150"/>
        <end position="171"/>
    </location>
</feature>
<proteinExistence type="inferred from homology"/>
<dbReference type="EMBL" id="FUZP01000001">
    <property type="protein sequence ID" value="SKC53709.1"/>
    <property type="molecule type" value="Genomic_DNA"/>
</dbReference>
<feature type="domain" description="ABC transmembrane type-1" evidence="9">
    <location>
        <begin position="113"/>
        <end position="328"/>
    </location>
</feature>
<protein>
    <submittedName>
        <fullName evidence="10">Carbohydrate ABC transporter membrane protein 1, CUT1 family</fullName>
    </submittedName>
</protein>
<feature type="transmembrane region" description="Helical" evidence="7">
    <location>
        <begin position="117"/>
        <end position="138"/>
    </location>
</feature>
<dbReference type="GO" id="GO:0005886">
    <property type="term" value="C:plasma membrane"/>
    <property type="evidence" value="ECO:0007669"/>
    <property type="project" value="UniProtKB-SubCell"/>
</dbReference>
<dbReference type="PANTHER" id="PTHR30193:SF1">
    <property type="entry name" value="ABC TRANSPORTER PERMEASE PROTEIN YESP-RELATED"/>
    <property type="match status" value="1"/>
</dbReference>
<dbReference type="RefSeq" id="WP_079727746.1">
    <property type="nucleotide sequence ID" value="NZ_FUZP01000001.1"/>
</dbReference>
<evidence type="ECO:0000256" key="7">
    <source>
        <dbReference type="RuleBase" id="RU363032"/>
    </source>
</evidence>
<dbReference type="Proteomes" id="UP000190857">
    <property type="component" value="Unassembled WGS sequence"/>
</dbReference>